<accession>A0ABS2SQR3</accession>
<sequence length="48" mass="5205">MNNLPSDQTITTNTLIGRMFTLGGSALFLTGSFIAVYAGYQAYIKTLE</sequence>
<evidence type="ECO:0000313" key="2">
    <source>
        <dbReference type="EMBL" id="MBM7837862.1"/>
    </source>
</evidence>
<evidence type="ECO:0000256" key="1">
    <source>
        <dbReference type="SAM" id="Phobius"/>
    </source>
</evidence>
<organism evidence="2 3">
    <name type="scientific">Shouchella xiaoxiensis</name>
    <dbReference type="NCBI Taxonomy" id="766895"/>
    <lineage>
        <taxon>Bacteria</taxon>
        <taxon>Bacillati</taxon>
        <taxon>Bacillota</taxon>
        <taxon>Bacilli</taxon>
        <taxon>Bacillales</taxon>
        <taxon>Bacillaceae</taxon>
        <taxon>Shouchella</taxon>
    </lineage>
</organism>
<name>A0ABS2SQR3_9BACI</name>
<protein>
    <submittedName>
        <fullName evidence="2">Uncharacterized protein</fullName>
    </submittedName>
</protein>
<dbReference type="EMBL" id="JAFBCV010000002">
    <property type="protein sequence ID" value="MBM7837862.1"/>
    <property type="molecule type" value="Genomic_DNA"/>
</dbReference>
<dbReference type="RefSeq" id="WP_204464954.1">
    <property type="nucleotide sequence ID" value="NZ_JAFBCV010000002.1"/>
</dbReference>
<comment type="caution">
    <text evidence="2">The sequence shown here is derived from an EMBL/GenBank/DDBJ whole genome shotgun (WGS) entry which is preliminary data.</text>
</comment>
<dbReference type="Proteomes" id="UP001179280">
    <property type="component" value="Unassembled WGS sequence"/>
</dbReference>
<gene>
    <name evidence="2" type="ORF">JOC54_001093</name>
</gene>
<keyword evidence="1" id="KW-0812">Transmembrane</keyword>
<keyword evidence="1" id="KW-1133">Transmembrane helix</keyword>
<feature type="transmembrane region" description="Helical" evidence="1">
    <location>
        <begin position="20"/>
        <end position="40"/>
    </location>
</feature>
<keyword evidence="3" id="KW-1185">Reference proteome</keyword>
<proteinExistence type="predicted"/>
<evidence type="ECO:0000313" key="3">
    <source>
        <dbReference type="Proteomes" id="UP001179280"/>
    </source>
</evidence>
<keyword evidence="1" id="KW-0472">Membrane</keyword>
<reference evidence="2" key="1">
    <citation type="submission" date="2021-01" db="EMBL/GenBank/DDBJ databases">
        <title>Genomic Encyclopedia of Type Strains, Phase IV (KMG-IV): sequencing the most valuable type-strain genomes for metagenomic binning, comparative biology and taxonomic classification.</title>
        <authorList>
            <person name="Goeker M."/>
        </authorList>
    </citation>
    <scope>NUCLEOTIDE SEQUENCE</scope>
    <source>
        <strain evidence="2">DSM 21943</strain>
    </source>
</reference>